<evidence type="ECO:0000256" key="1">
    <source>
        <dbReference type="SAM" id="MobiDB-lite"/>
    </source>
</evidence>
<comment type="caution">
    <text evidence="2">The sequence shown here is derived from an EMBL/GenBank/DDBJ whole genome shotgun (WGS) entry which is preliminary data.</text>
</comment>
<feature type="region of interest" description="Disordered" evidence="1">
    <location>
        <begin position="1"/>
        <end position="26"/>
    </location>
</feature>
<name>A0AA38NNR6_9AGAR</name>
<evidence type="ECO:0000313" key="3">
    <source>
        <dbReference type="Proteomes" id="UP001163798"/>
    </source>
</evidence>
<protein>
    <submittedName>
        <fullName evidence="2">Uncharacterized protein</fullName>
    </submittedName>
</protein>
<proteinExistence type="predicted"/>
<dbReference type="AlphaFoldDB" id="A0AA38NNR6"/>
<evidence type="ECO:0000313" key="2">
    <source>
        <dbReference type="EMBL" id="KAJ3781280.1"/>
    </source>
</evidence>
<sequence length="142" mass="15642">PDPRVNSRVKGQGRVRSGRPHEGQGREGLAALALAKRRLPAGEDKCLLATTPTAVAVATIRDSESRILEEQSLFLQTRSLHVVAEPIVGDVWMYVHITYMLNIWMSLVNESIDSGLLHMEGSVIMSTALNAYHTPPRIDSSR</sequence>
<reference evidence="2" key="1">
    <citation type="submission" date="2022-08" db="EMBL/GenBank/DDBJ databases">
        <authorList>
            <consortium name="DOE Joint Genome Institute"/>
            <person name="Min B."/>
            <person name="Riley R."/>
            <person name="Sierra-Patev S."/>
            <person name="Naranjo-Ortiz M."/>
            <person name="Looney B."/>
            <person name="Konkel Z."/>
            <person name="Slot J.C."/>
            <person name="Sakamoto Y."/>
            <person name="Steenwyk J.L."/>
            <person name="Rokas A."/>
            <person name="Carro J."/>
            <person name="Camarero S."/>
            <person name="Ferreira P."/>
            <person name="Molpeceres G."/>
            <person name="Ruiz-Duenas F.J."/>
            <person name="Serrano A."/>
            <person name="Henrissat B."/>
            <person name="Drula E."/>
            <person name="Hughes K.W."/>
            <person name="Mata J.L."/>
            <person name="Ishikawa N.K."/>
            <person name="Vargas-Isla R."/>
            <person name="Ushijima S."/>
            <person name="Smith C.A."/>
            <person name="Ahrendt S."/>
            <person name="Andreopoulos W."/>
            <person name="He G."/>
            <person name="Labutti K."/>
            <person name="Lipzen A."/>
            <person name="Ng V."/>
            <person name="Sandor L."/>
            <person name="Barry K."/>
            <person name="Martinez A.T."/>
            <person name="Xiao Y."/>
            <person name="Gibbons J.G."/>
            <person name="Terashima K."/>
            <person name="Hibbett D.S."/>
            <person name="Grigoriev I.V."/>
        </authorList>
    </citation>
    <scope>NUCLEOTIDE SEQUENCE</scope>
    <source>
        <strain evidence="2">TFB10291</strain>
    </source>
</reference>
<keyword evidence="3" id="KW-1185">Reference proteome</keyword>
<feature type="non-terminal residue" evidence="2">
    <location>
        <position position="1"/>
    </location>
</feature>
<dbReference type="EMBL" id="MU793578">
    <property type="protein sequence ID" value="KAJ3781280.1"/>
    <property type="molecule type" value="Genomic_DNA"/>
</dbReference>
<dbReference type="Proteomes" id="UP001163798">
    <property type="component" value="Unassembled WGS sequence"/>
</dbReference>
<gene>
    <name evidence="2" type="ORF">GGU10DRAFT_336486</name>
</gene>
<organism evidence="2 3">
    <name type="scientific">Lentinula aff. detonsa</name>
    <dbReference type="NCBI Taxonomy" id="2804958"/>
    <lineage>
        <taxon>Eukaryota</taxon>
        <taxon>Fungi</taxon>
        <taxon>Dikarya</taxon>
        <taxon>Basidiomycota</taxon>
        <taxon>Agaricomycotina</taxon>
        <taxon>Agaricomycetes</taxon>
        <taxon>Agaricomycetidae</taxon>
        <taxon>Agaricales</taxon>
        <taxon>Marasmiineae</taxon>
        <taxon>Omphalotaceae</taxon>
        <taxon>Lentinula</taxon>
    </lineage>
</organism>
<accession>A0AA38NNR6</accession>